<feature type="region of interest" description="Disordered" evidence="1">
    <location>
        <begin position="602"/>
        <end position="682"/>
    </location>
</feature>
<proteinExistence type="predicted"/>
<feature type="region of interest" description="Disordered" evidence="1">
    <location>
        <begin position="1549"/>
        <end position="1572"/>
    </location>
</feature>
<accession>A0A2G8YD72</accession>
<organism evidence="2 3">
    <name type="scientific">Toxoplasma gondii COUG</name>
    <dbReference type="NCBI Taxonomy" id="1074873"/>
    <lineage>
        <taxon>Eukaryota</taxon>
        <taxon>Sar</taxon>
        <taxon>Alveolata</taxon>
        <taxon>Apicomplexa</taxon>
        <taxon>Conoidasida</taxon>
        <taxon>Coccidia</taxon>
        <taxon>Eucoccidiorida</taxon>
        <taxon>Eimeriorina</taxon>
        <taxon>Sarcocystidae</taxon>
        <taxon>Toxoplasma</taxon>
    </lineage>
</organism>
<feature type="compositionally biased region" description="Basic and acidic residues" evidence="1">
    <location>
        <begin position="120"/>
        <end position="144"/>
    </location>
</feature>
<dbReference type="Proteomes" id="UP000236343">
    <property type="component" value="Unassembled WGS sequence"/>
</dbReference>
<sequence>MVGQDFYYLCRHPNVFRVPTRDEPLLTHALPLEILDPPEAAPFSKRRPAQWMSVCRPPSSSPHQGLSFRVTSLAFHPTEDLFALALAVTAAPPSPSPSSSPSPVFSSCSSSHGTIPRGRRGSDRMHPTQEGPEARQTRVVREGDYATSNEGDCDEVDRELRGERKEEASQRDMEDLAALQSAPSPVPATEGGMTLASAPPTGDESDKDGHPSLSASTHPLPPPSGSCESGSPFNSAQGDSPPQSDPPTPSTSPVAPRAYSPSSCSSSSSSSSSQGSSSSCSPSCPASSYSSRAAVAPAGLLCYSVIVLGDTVTRAPITSWRVPAVGQLEREAASGEEADRDRRQTGMKRTERRERRERRCKTREAESGVRYLSFTSDGNHLVVMEDKRDVLFLFRLPAPFLLLHPSQGILALRRRKRSARRNAAAKKLRRDALDGDRQRLQVNEDKKESEDDAAESEECGDESGTDCDEDRFQARLVLALRLTETERRDDETAAEAAATAEPSQLGLSWLFPFFLSREKTHPPSVATTLERGLELKAETQEKSEGAAIASAGASASSPPHPYGASDLHPSVDPLSTPASGSASELLRGLNGSEKKTDALLSLRASENKDRVDPLTSEAAETKRREEPGKTDGERSRGGGMATVNDEAQKHTVTGEQDDREKAKATGGPGGEIDTVLDTEKDNARGENGLHCLSDELQAKSDRNPRRPLGLFLQVLWVGSGRAHRSVPRTTEDSDDGEHRRSRDGAAREAKREGGGPECPAVSPSSISEASMACTPSPPFCPGLTVLLAAAPAKGTPLLVLLCSRCGFLRHAQEGTEPTFSGRSLRHNSRCVQSLAHAASASLPTSSLSASRERAGDSASRGDSAEESEAKTLETIPVSALLVVQPPTTQADFCSFVSAPGSLPFSTVSSAPLARASGSPGPAGHLATWASLASAPFELLAWPARLGRSLFDSSPLALELKQNAAASRVAFRTVLHWARALLHTRALFRASSRSSSRSRRDCSSGAGGAPRMDGETSGCADRSREKGQTQKLCENSGKRVHKQSPSASPSRKAKQLSTEARPQAGGGARRPLGRSDEVSEENGNATHPSGTTEGMRTDGRIQKMKISTRRVGEFFRGLLAHAAAPVGLPSVQLVKETVGSDLLPLFSGACATEFGSVFPVQVQKWTAKLREENEARKAKAAGARGATEQAWQAADGHTNYVEDGPACDWWYLAHTLEDQLYICSARNHVVLVKLDLLMRSVCDASSSSLARSRLPASPKVETGGSSGVDAFEGDRRRLRVGQRRGLVWEMRTLNEKKQLVSENRIAVSHDRRCVAIITWTGDALAVLELDAVPAVHPSSSSPFCSPSVSLPHGRVSSLASAACAGGAASAAQRQGEDANTGARDGGKADAGKLQSEEEEEDGRRTELYNGPAVRIRRQNWLPLFRGTSVAFTDERAFGRQLVVAQEPKLGGRVFVLDWDSLFFQPSPLQPLPPSSSFPSPCLSSSPTQSTWCSCSPGSPVSSTCRCAGSASCSACVLSCSSSWSLACSSGSSAALRASCGASRGLAGTRRQEAETEKVGSRSKKARRRAGVDHKGEAARRLALLAAHPATLAILDTPESRGVSEVVAVRRHSAFCCLLAPSSSRRQTSQCLAPSCSSLPLSASSSASAVSSSSPFSPGASSASCPERETVPGGCGRTNDCLLFRVERGQCAAVPVVWQFDIFQQLLSFHEKHELRGEDLDGATAFFFRHFAREVCHTSWLKAEDALLRSRTHFVLSLPGASSSSSSPEASALSARGLEKDAHALKSTQRPLPVLLPICAPLLLAPHFSTPHSPVSRVSWLAARGRLETAGARGCLRRWEHLFWERPRESACGRRLRGKRDRKGTWRGRGESDVDAVEKEPEKGGEKEANGGGETVQRDKEEIKHQSVQVMSEDENVTRETQQIQTMEEEEETDGTCTLDPASASLEELISALSQTPETQHEAASSRLSFATPSSSLGSVLPSTSSLSPTCASASSPQSSLCTQSHSSSATSSASSSSGMRRKRQPSFSRESLVACCEAKRCRQRGERRCRGREDGEEAKSSEIRVRRLGPPFLDFWLLQVATASEEAL</sequence>
<feature type="compositionally biased region" description="Acidic residues" evidence="1">
    <location>
        <begin position="450"/>
        <end position="467"/>
    </location>
</feature>
<dbReference type="VEuPathDB" id="ToxoDB:TGCOUG_259840"/>
<feature type="region of interest" description="Disordered" evidence="1">
    <location>
        <begin position="330"/>
        <end position="360"/>
    </location>
</feature>
<feature type="region of interest" description="Disordered" evidence="1">
    <location>
        <begin position="421"/>
        <end position="467"/>
    </location>
</feature>
<feature type="compositionally biased region" description="Basic and acidic residues" evidence="1">
    <location>
        <begin position="330"/>
        <end position="354"/>
    </location>
</feature>
<feature type="region of interest" description="Disordered" evidence="1">
    <location>
        <begin position="988"/>
        <end position="1098"/>
    </location>
</feature>
<feature type="compositionally biased region" description="Basic and acidic residues" evidence="1">
    <location>
        <begin position="1866"/>
        <end position="1887"/>
    </location>
</feature>
<feature type="compositionally biased region" description="Low complexity" evidence="1">
    <location>
        <begin position="545"/>
        <end position="565"/>
    </location>
</feature>
<feature type="region of interest" description="Disordered" evidence="1">
    <location>
        <begin position="539"/>
        <end position="590"/>
    </location>
</feature>
<feature type="region of interest" description="Disordered" evidence="1">
    <location>
        <begin position="90"/>
        <end position="288"/>
    </location>
</feature>
<feature type="compositionally biased region" description="Low complexity" evidence="1">
    <location>
        <begin position="251"/>
        <end position="288"/>
    </location>
</feature>
<feature type="compositionally biased region" description="Basic and acidic residues" evidence="1">
    <location>
        <begin position="430"/>
        <end position="449"/>
    </location>
</feature>
<feature type="region of interest" description="Disordered" evidence="1">
    <location>
        <begin position="721"/>
        <end position="773"/>
    </location>
</feature>
<feature type="compositionally biased region" description="Polar residues" evidence="1">
    <location>
        <begin position="1953"/>
        <end position="1969"/>
    </location>
</feature>
<feature type="compositionally biased region" description="Low complexity" evidence="1">
    <location>
        <begin position="225"/>
        <end position="242"/>
    </location>
</feature>
<feature type="compositionally biased region" description="Low complexity" evidence="1">
    <location>
        <begin position="1970"/>
        <end position="2016"/>
    </location>
</feature>
<feature type="compositionally biased region" description="Basic and acidic residues" evidence="1">
    <location>
        <begin position="1549"/>
        <end position="1558"/>
    </location>
</feature>
<feature type="compositionally biased region" description="Polar residues" evidence="1">
    <location>
        <begin position="1080"/>
        <end position="1093"/>
    </location>
</feature>
<feature type="region of interest" description="Disordered" evidence="1">
    <location>
        <begin position="1952"/>
        <end position="2060"/>
    </location>
</feature>
<feature type="compositionally biased region" description="Low complexity" evidence="1">
    <location>
        <begin position="101"/>
        <end position="111"/>
    </location>
</feature>
<feature type="compositionally biased region" description="Basic and acidic residues" evidence="1">
    <location>
        <begin position="158"/>
        <end position="174"/>
    </location>
</feature>
<feature type="compositionally biased region" description="Basic and acidic residues" evidence="1">
    <location>
        <begin position="736"/>
        <end position="754"/>
    </location>
</feature>
<feature type="region of interest" description="Disordered" evidence="1">
    <location>
        <begin position="1857"/>
        <end position="1937"/>
    </location>
</feature>
<evidence type="ECO:0000313" key="2">
    <source>
        <dbReference type="EMBL" id="PIM05214.1"/>
    </source>
</evidence>
<feature type="compositionally biased region" description="Basic and acidic residues" evidence="1">
    <location>
        <begin position="1894"/>
        <end position="1903"/>
    </location>
</feature>
<evidence type="ECO:0000313" key="3">
    <source>
        <dbReference type="Proteomes" id="UP000236343"/>
    </source>
</evidence>
<dbReference type="EMBL" id="AGQR02000162">
    <property type="protein sequence ID" value="PIM05214.1"/>
    <property type="molecule type" value="Genomic_DNA"/>
</dbReference>
<feature type="region of interest" description="Disordered" evidence="1">
    <location>
        <begin position="842"/>
        <end position="869"/>
    </location>
</feature>
<comment type="caution">
    <text evidence="2">The sequence shown here is derived from an EMBL/GenBank/DDBJ whole genome shotgun (WGS) entry which is preliminary data.</text>
</comment>
<reference evidence="2 3" key="1">
    <citation type="journal article" date="2016" name="Nat. Commun.">
        <title>Local admixture of amplified and diversified secreted pathogenesis determinants shapes mosaic Toxoplasma gondii genomes.</title>
        <authorList>
            <person name="Lorenzi H."/>
            <person name="Khan A."/>
            <person name="Behnke M.S."/>
            <person name="Namasivayam S."/>
            <person name="Swapna L.S."/>
            <person name="Hadjithomas M."/>
            <person name="Karamycheva S."/>
            <person name="Pinney D."/>
            <person name="Brunk B.P."/>
            <person name="Ajioka J.W."/>
            <person name="Ajzenberg D."/>
            <person name="Boothroyd J.C."/>
            <person name="Boyle J.P."/>
            <person name="Darde M.L."/>
            <person name="Diaz-Miranda M.A."/>
            <person name="Dubey J.P."/>
            <person name="Fritz H.M."/>
            <person name="Gennari S.M."/>
            <person name="Gregory B.D."/>
            <person name="Kim K."/>
            <person name="Saeij J.P."/>
            <person name="Su C."/>
            <person name="White M.W."/>
            <person name="Zhu X.Q."/>
            <person name="Howe D.K."/>
            <person name="Rosenthal B.M."/>
            <person name="Grigg M.E."/>
            <person name="Parkinson J."/>
            <person name="Liu L."/>
            <person name="Kissinger J.C."/>
            <person name="Roos D.S."/>
            <person name="Sibley L.D."/>
        </authorList>
    </citation>
    <scope>NUCLEOTIDE SEQUENCE [LARGE SCALE GENOMIC DNA]</scope>
    <source>
        <strain evidence="2 3">COUG</strain>
    </source>
</reference>
<feature type="compositionally biased region" description="Polar residues" evidence="1">
    <location>
        <begin position="1042"/>
        <end position="1059"/>
    </location>
</feature>
<protein>
    <submittedName>
        <fullName evidence="2">Uncharacterized protein</fullName>
    </submittedName>
</protein>
<feature type="compositionally biased region" description="Basic and acidic residues" evidence="1">
    <location>
        <begin position="2036"/>
        <end position="2060"/>
    </location>
</feature>
<name>A0A2G8YD72_TOXGO</name>
<gene>
    <name evidence="2" type="ORF">TGCOUG_259840</name>
</gene>
<feature type="region of interest" description="Disordered" evidence="1">
    <location>
        <begin position="1369"/>
        <end position="1404"/>
    </location>
</feature>
<feature type="compositionally biased region" description="Basic and acidic residues" evidence="1">
    <location>
        <begin position="619"/>
        <end position="636"/>
    </location>
</feature>
<evidence type="ECO:0000256" key="1">
    <source>
        <dbReference type="SAM" id="MobiDB-lite"/>
    </source>
</evidence>